<feature type="compositionally biased region" description="Basic residues" evidence="1">
    <location>
        <begin position="79"/>
        <end position="107"/>
    </location>
</feature>
<dbReference type="Proteomes" id="UP000565441">
    <property type="component" value="Unassembled WGS sequence"/>
</dbReference>
<evidence type="ECO:0000256" key="1">
    <source>
        <dbReference type="SAM" id="MobiDB-lite"/>
    </source>
</evidence>
<feature type="region of interest" description="Disordered" evidence="1">
    <location>
        <begin position="622"/>
        <end position="644"/>
    </location>
</feature>
<feature type="region of interest" description="Disordered" evidence="1">
    <location>
        <begin position="549"/>
        <end position="571"/>
    </location>
</feature>
<dbReference type="GO" id="GO:0007062">
    <property type="term" value="P:sister chromatid cohesion"/>
    <property type="evidence" value="ECO:0007669"/>
    <property type="project" value="UniProtKB-ARBA"/>
</dbReference>
<dbReference type="InterPro" id="IPR020839">
    <property type="entry name" value="SCD"/>
</dbReference>
<dbReference type="InterPro" id="IPR016024">
    <property type="entry name" value="ARM-type_fold"/>
</dbReference>
<feature type="compositionally biased region" description="Acidic residues" evidence="1">
    <location>
        <begin position="1327"/>
        <end position="1340"/>
    </location>
</feature>
<feature type="compositionally biased region" description="Low complexity" evidence="1">
    <location>
        <begin position="1370"/>
        <end position="1380"/>
    </location>
</feature>
<feature type="region of interest" description="Disordered" evidence="1">
    <location>
        <begin position="1"/>
        <end position="134"/>
    </location>
</feature>
<dbReference type="GO" id="GO:0005634">
    <property type="term" value="C:nucleus"/>
    <property type="evidence" value="ECO:0007669"/>
    <property type="project" value="TreeGrafter"/>
</dbReference>
<evidence type="ECO:0000313" key="4">
    <source>
        <dbReference type="Proteomes" id="UP000565441"/>
    </source>
</evidence>
<feature type="compositionally biased region" description="Acidic residues" evidence="1">
    <location>
        <begin position="551"/>
        <end position="564"/>
    </location>
</feature>
<accession>A0A8H5HJ66</accession>
<dbReference type="PANTHER" id="PTHR11199:SF0">
    <property type="entry name" value="LD34181P-RELATED"/>
    <property type="match status" value="1"/>
</dbReference>
<reference evidence="3 4" key="1">
    <citation type="journal article" date="2020" name="ISME J.">
        <title>Uncovering the hidden diversity of litter-decomposition mechanisms in mushroom-forming fungi.</title>
        <authorList>
            <person name="Floudas D."/>
            <person name="Bentzer J."/>
            <person name="Ahren D."/>
            <person name="Johansson T."/>
            <person name="Persson P."/>
            <person name="Tunlid A."/>
        </authorList>
    </citation>
    <scope>NUCLEOTIDE SEQUENCE [LARGE SCALE GENOMIC DNA]</scope>
    <source>
        <strain evidence="3 4">CBS 661.87</strain>
    </source>
</reference>
<dbReference type="PROSITE" id="PS51425">
    <property type="entry name" value="SCD"/>
    <property type="match status" value="1"/>
</dbReference>
<dbReference type="InterPro" id="IPR056396">
    <property type="entry name" value="HEAT_SCC3-SA"/>
</dbReference>
<gene>
    <name evidence="3" type="ORF">D9615_003239</name>
</gene>
<comment type="caution">
    <text evidence="3">The sequence shown here is derived from an EMBL/GenBank/DDBJ whole genome shotgun (WGS) entry which is preliminary data.</text>
</comment>
<dbReference type="GO" id="GO:0000785">
    <property type="term" value="C:chromatin"/>
    <property type="evidence" value="ECO:0007669"/>
    <property type="project" value="TreeGrafter"/>
</dbReference>
<organism evidence="3 4">
    <name type="scientific">Tricholomella constricta</name>
    <dbReference type="NCBI Taxonomy" id="117010"/>
    <lineage>
        <taxon>Eukaryota</taxon>
        <taxon>Fungi</taxon>
        <taxon>Dikarya</taxon>
        <taxon>Basidiomycota</taxon>
        <taxon>Agaricomycotina</taxon>
        <taxon>Agaricomycetes</taxon>
        <taxon>Agaricomycetidae</taxon>
        <taxon>Agaricales</taxon>
        <taxon>Tricholomatineae</taxon>
        <taxon>Lyophyllaceae</taxon>
        <taxon>Tricholomella</taxon>
    </lineage>
</organism>
<evidence type="ECO:0000313" key="3">
    <source>
        <dbReference type="EMBL" id="KAF5384299.1"/>
    </source>
</evidence>
<dbReference type="Gene3D" id="1.25.10.10">
    <property type="entry name" value="Leucine-rich Repeat Variant"/>
    <property type="match status" value="1"/>
</dbReference>
<feature type="region of interest" description="Disordered" evidence="1">
    <location>
        <begin position="1012"/>
        <end position="1039"/>
    </location>
</feature>
<protein>
    <recommendedName>
        <fullName evidence="2">SCD domain-containing protein</fullName>
    </recommendedName>
</protein>
<keyword evidence="4" id="KW-1185">Reference proteome</keyword>
<evidence type="ECO:0000259" key="2">
    <source>
        <dbReference type="PROSITE" id="PS51425"/>
    </source>
</evidence>
<dbReference type="OrthoDB" id="498590at2759"/>
<dbReference type="Pfam" id="PF08514">
    <property type="entry name" value="STAG"/>
    <property type="match status" value="1"/>
</dbReference>
<feature type="region of interest" description="Disordered" evidence="1">
    <location>
        <begin position="314"/>
        <end position="340"/>
    </location>
</feature>
<dbReference type="Pfam" id="PF21581">
    <property type="entry name" value="SCD"/>
    <property type="match status" value="1"/>
</dbReference>
<dbReference type="GO" id="GO:0003682">
    <property type="term" value="F:chromatin binding"/>
    <property type="evidence" value="ECO:0007669"/>
    <property type="project" value="TreeGrafter"/>
</dbReference>
<dbReference type="GO" id="GO:0008278">
    <property type="term" value="C:cohesin complex"/>
    <property type="evidence" value="ECO:0007669"/>
    <property type="project" value="TreeGrafter"/>
</dbReference>
<feature type="domain" description="SCD" evidence="2">
    <location>
        <begin position="364"/>
        <end position="449"/>
    </location>
</feature>
<dbReference type="EMBL" id="JAACJP010000005">
    <property type="protein sequence ID" value="KAF5384299.1"/>
    <property type="molecule type" value="Genomic_DNA"/>
</dbReference>
<dbReference type="Pfam" id="PF24571">
    <property type="entry name" value="HEAT_SCC3-SA"/>
    <property type="match status" value="1"/>
</dbReference>
<proteinExistence type="predicted"/>
<dbReference type="InterPro" id="IPR039662">
    <property type="entry name" value="Cohesin_Scc3/SA"/>
</dbReference>
<dbReference type="InterPro" id="IPR011989">
    <property type="entry name" value="ARM-like"/>
</dbReference>
<sequence length="1447" mass="160520">MASESPADSPAPRRSQRERKVVKPFAPAASQSSKGKRKRHDSDTEAEATDAHDQEDDDGGPEDDGDEADEEEEEFSAPKPKRQPKKSQAKTSTRKAKGPPPTKKPRIARTAAEKPAKSTITRRGRKPKEGDDAYDAAQVAKDTKITADNPLFNAVMNPSAALQSTAEDFLESLEQSPNAALAELVNLILRACGCNDSVNSDEVIDFDGVVDALDNFTEGLKQDNSPVYPLTSKMPVFKKFRRSLSEFIERLIASSADLGILYTSDLMETLQTWVIAMSSSQIRSFRHTATVVALEVETSLCDVAAAVEKEAEVVGRQREGEKKRKSSNKGSGARDKELEAKAKEIRKRRTKLSEFLKEFVDGVFVHRYRDLDPNIRAECVRAIGLWFKKYPGHFLDAAYLRYVGWVLSDSNTHVRLEAVKSLSGVYDQADYIGSLNHFTERFKPRLIEMATSDTEVSIRVAVIQVLGAIDSHSLLEDEEREKLCLLVFDEEAKVRKTVSKFVKGVWEEAVEERLVGKDKPSEEDRQRAGLKALAVLLVKWCKSLDKIVGGEDNEDMDEEDDESEGNARSNKRREVAALVAMDHRGRTALAVEALWDEVDVVRDWEPLLDLLLLDHSAAEDEELQETRTGRSRGHANGKAHTPDSAVDEAWRLDELEESVLIEVLVAALRRAKAEAASSKKGEEETVTNDITRELIKGLPRLFIKHQTDQNRIADVLLIPTLMNLDLYLEMRMITSYASLWDDVTKQFLSHSSLNVLTHAMAAIRHFMDATSLSNTNSTKILELEDELSTILRDTVAGRDEIEVASFSEDEVLSLSALCTRLAVLFGSRNMTAWIEEDEGGKQSSAWDIINALIERGRLGYKEEETLIEQALQVLTLHIIWKGKLLAHDPDPSPEDIRFKETLVTQRETLLEKVVEYAVGTQSNTADNVKRAVRALIHLLARYDANAHPVKAFKNLLDLHVLFSAAETVDANGNPLPIASISLSLDDEIQYRCAGYIQAEIERYADTLEVAVEDAEQEPKESGDESGDDDGTAKATKAGNGKKMRAEIDITSRAHLEQEYLFIDVMSTFLRAIRAGALHIRHGSILLAHYGRLGPAFNACSKVVVDVLREEGMMNNHGDVVVSVLTQALQESFTLVLDGVVHDETNSLQLSKLLATCFVIRGSQLSIIRRLDNQYVVRVHTELLSWIAKRLALYESNKNKKALKLAILFFKVLVPLLGVIPSRDALKIKAHMDQVLAQAKVEVSPTSKVWEPQRAYEKRLATAMSKEKALATGGRQGRAKGSKSAAGVSTDEEGTDGEGPLTETEARQPPTLPKPRPRRSTRAAAAEPQEDAEQTAEELEPEPTTPKPRPRPRATYKKKTPAEPAPENNEQASAPQSPAASNIDEEPPINGVETPKASRKRARPHDDEEMQDAAAINAAGEAPDSQVPLRTPPPADGEFQIRRKRVRH</sequence>
<dbReference type="PANTHER" id="PTHR11199">
    <property type="entry name" value="STROMAL ANTIGEN"/>
    <property type="match status" value="1"/>
</dbReference>
<dbReference type="SUPFAM" id="SSF48371">
    <property type="entry name" value="ARM repeat"/>
    <property type="match status" value="1"/>
</dbReference>
<feature type="compositionally biased region" description="Basic residues" evidence="1">
    <location>
        <begin position="1347"/>
        <end position="1358"/>
    </location>
</feature>
<dbReference type="InterPro" id="IPR013721">
    <property type="entry name" value="STAG"/>
</dbReference>
<name>A0A8H5HJ66_9AGAR</name>
<feature type="compositionally biased region" description="Acidic residues" evidence="1">
    <location>
        <begin position="44"/>
        <end position="75"/>
    </location>
</feature>
<feature type="region of interest" description="Disordered" evidence="1">
    <location>
        <begin position="1266"/>
        <end position="1447"/>
    </location>
</feature>